<sequence length="434" mass="47972">MDALILGCSTGGPSLLNSGSSIGVQVPSCKCNLYNIAEKFYTLRFRQHIVKNHASGVHETSTGFQKSNRKFLVNATSGHPIESEPESYPKSTWNSVINALDAFYRFSRPHTVIGTALSIVSVSLLAVQNVSDVSSLFFSGVLEAVVAALMMNIYIVGLNQLSDIEIDKVNKPYLPLASGEYSTLTGIMIVASFSVMSFWVGWIVGSWPLFWALFISFVLGTAYSINLPLLRWKRFALVAAMCILAVRAVIVQLAFYLHIQTHVFGRPAIISKPLIFATAFMSFFSVVIALFKDIPDIEGDKIFGIKSYTVRLGQERVFWTCISLLQMAYGASILVGATSSYTWSKVITVLGHSVLAVILWIRAKSVDLKSKASITSCYMFIWKHSTVHAEYLPSMHDLDENDRRGGAFAPGEVHEPSALPALPILVPFWWLIHK</sequence>
<protein>
    <submittedName>
        <fullName evidence="11">UbiA prenyltransferase family</fullName>
    </submittedName>
</protein>
<gene>
    <name evidence="11" type="ORF">CCACVL1_11084</name>
</gene>
<dbReference type="GO" id="GO:0031969">
    <property type="term" value="C:chloroplast membrane"/>
    <property type="evidence" value="ECO:0007669"/>
    <property type="project" value="UniProtKB-SubCell"/>
</dbReference>
<comment type="caution">
    <text evidence="11">The sequence shown here is derived from an EMBL/GenBank/DDBJ whole genome shotgun (WGS) entry which is preliminary data.</text>
</comment>
<keyword evidence="12" id="KW-1185">Reference proteome</keyword>
<name>A0A1R3IMW9_COCAP</name>
<feature type="transmembrane region" description="Helical" evidence="10">
    <location>
        <begin position="112"/>
        <end position="130"/>
    </location>
</feature>
<keyword evidence="6 10" id="KW-0812">Transmembrane</keyword>
<dbReference type="Gramene" id="OMO83925">
    <property type="protein sequence ID" value="OMO83925"/>
    <property type="gene ID" value="CCACVL1_11084"/>
</dbReference>
<keyword evidence="7" id="KW-0809">Transit peptide</keyword>
<dbReference type="AlphaFoldDB" id="A0A1R3IMW9"/>
<evidence type="ECO:0000256" key="10">
    <source>
        <dbReference type="SAM" id="Phobius"/>
    </source>
</evidence>
<evidence type="ECO:0000256" key="3">
    <source>
        <dbReference type="ARBA" id="ARBA00022528"/>
    </source>
</evidence>
<reference evidence="11 12" key="1">
    <citation type="submission" date="2013-09" db="EMBL/GenBank/DDBJ databases">
        <title>Corchorus capsularis genome sequencing.</title>
        <authorList>
            <person name="Alam M."/>
            <person name="Haque M.S."/>
            <person name="Islam M.S."/>
            <person name="Emdad E.M."/>
            <person name="Islam M.M."/>
            <person name="Ahmed B."/>
            <person name="Halim A."/>
            <person name="Hossen Q.M.M."/>
            <person name="Hossain M.Z."/>
            <person name="Ahmed R."/>
            <person name="Khan M.M."/>
            <person name="Islam R."/>
            <person name="Rashid M.M."/>
            <person name="Khan S.A."/>
            <person name="Rahman M.S."/>
            <person name="Alam M."/>
        </authorList>
    </citation>
    <scope>NUCLEOTIDE SEQUENCE [LARGE SCALE GENOMIC DNA]</scope>
    <source>
        <strain evidence="12">cv. CVL-1</strain>
        <tissue evidence="11">Whole seedling</tissue>
    </source>
</reference>
<dbReference type="FunFam" id="1.10.357.140:FF:000011">
    <property type="entry name" value="Homogentisate phytyltransferase 1"/>
    <property type="match status" value="1"/>
</dbReference>
<organism evidence="11 12">
    <name type="scientific">Corchorus capsularis</name>
    <name type="common">Jute</name>
    <dbReference type="NCBI Taxonomy" id="210143"/>
    <lineage>
        <taxon>Eukaryota</taxon>
        <taxon>Viridiplantae</taxon>
        <taxon>Streptophyta</taxon>
        <taxon>Embryophyta</taxon>
        <taxon>Tracheophyta</taxon>
        <taxon>Spermatophyta</taxon>
        <taxon>Magnoliopsida</taxon>
        <taxon>eudicotyledons</taxon>
        <taxon>Gunneridae</taxon>
        <taxon>Pentapetalae</taxon>
        <taxon>rosids</taxon>
        <taxon>malvids</taxon>
        <taxon>Malvales</taxon>
        <taxon>Malvaceae</taxon>
        <taxon>Grewioideae</taxon>
        <taxon>Apeibeae</taxon>
        <taxon>Corchorus</taxon>
    </lineage>
</organism>
<dbReference type="Gene3D" id="1.10.357.140">
    <property type="entry name" value="UbiA prenyltransferase"/>
    <property type="match status" value="1"/>
</dbReference>
<dbReference type="PANTHER" id="PTHR43009">
    <property type="entry name" value="HOMOGENTISATE SOLANESYLTRANSFERASE, CHLOROPLASTIC"/>
    <property type="match status" value="1"/>
</dbReference>
<evidence type="ECO:0000313" key="12">
    <source>
        <dbReference type="Proteomes" id="UP000188268"/>
    </source>
</evidence>
<dbReference type="Pfam" id="PF01040">
    <property type="entry name" value="UbiA"/>
    <property type="match status" value="1"/>
</dbReference>
<dbReference type="NCBIfam" id="NF009525">
    <property type="entry name" value="PRK12887.1"/>
    <property type="match status" value="1"/>
</dbReference>
<evidence type="ECO:0000256" key="9">
    <source>
        <dbReference type="ARBA" id="ARBA00023136"/>
    </source>
</evidence>
<dbReference type="InterPro" id="IPR044502">
    <property type="entry name" value="AtHST-like"/>
</dbReference>
<evidence type="ECO:0000313" key="11">
    <source>
        <dbReference type="EMBL" id="OMO83925.1"/>
    </source>
</evidence>
<keyword evidence="3" id="KW-0150">Chloroplast</keyword>
<evidence type="ECO:0000256" key="6">
    <source>
        <dbReference type="ARBA" id="ARBA00022692"/>
    </source>
</evidence>
<feature type="transmembrane region" description="Helical" evidence="10">
    <location>
        <begin position="269"/>
        <end position="291"/>
    </location>
</feature>
<evidence type="ECO:0000256" key="8">
    <source>
        <dbReference type="ARBA" id="ARBA00022989"/>
    </source>
</evidence>
<feature type="transmembrane region" description="Helical" evidence="10">
    <location>
        <begin position="343"/>
        <end position="361"/>
    </location>
</feature>
<keyword evidence="5 11" id="KW-0808">Transferase</keyword>
<accession>A0A1R3IMW9</accession>
<dbReference type="CDD" id="cd13960">
    <property type="entry name" value="PT_UbiA_HPT1"/>
    <property type="match status" value="1"/>
</dbReference>
<feature type="transmembrane region" description="Helical" evidence="10">
    <location>
        <begin position="136"/>
        <end position="161"/>
    </location>
</feature>
<dbReference type="EMBL" id="AWWV01009802">
    <property type="protein sequence ID" value="OMO83925.1"/>
    <property type="molecule type" value="Genomic_DNA"/>
</dbReference>
<dbReference type="Proteomes" id="UP000188268">
    <property type="component" value="Unassembled WGS sequence"/>
</dbReference>
<dbReference type="OrthoDB" id="1502398at2759"/>
<feature type="transmembrane region" description="Helical" evidence="10">
    <location>
        <begin position="181"/>
        <end position="203"/>
    </location>
</feature>
<evidence type="ECO:0000256" key="4">
    <source>
        <dbReference type="ARBA" id="ARBA00022640"/>
    </source>
</evidence>
<feature type="transmembrane region" description="Helical" evidence="10">
    <location>
        <begin position="236"/>
        <end position="257"/>
    </location>
</feature>
<feature type="transmembrane region" description="Helical" evidence="10">
    <location>
        <begin position="317"/>
        <end position="337"/>
    </location>
</feature>
<comment type="similarity">
    <text evidence="2">Belongs to the UbiA prenyltransferase family.</text>
</comment>
<evidence type="ECO:0000256" key="2">
    <source>
        <dbReference type="ARBA" id="ARBA00005985"/>
    </source>
</evidence>
<dbReference type="InterPro" id="IPR044878">
    <property type="entry name" value="UbiA_sf"/>
</dbReference>
<keyword evidence="4" id="KW-0934">Plastid</keyword>
<dbReference type="InterPro" id="IPR000537">
    <property type="entry name" value="UbiA_prenyltransferase"/>
</dbReference>
<feature type="transmembrane region" description="Helical" evidence="10">
    <location>
        <begin position="209"/>
        <end position="229"/>
    </location>
</feature>
<evidence type="ECO:0000256" key="5">
    <source>
        <dbReference type="ARBA" id="ARBA00022679"/>
    </source>
</evidence>
<keyword evidence="9 10" id="KW-0472">Membrane</keyword>
<dbReference type="PANTHER" id="PTHR43009:SF6">
    <property type="entry name" value="HOMOGENTISATE PHYTYLTRANSFERASE 1, CHLOROPLASTIC"/>
    <property type="match status" value="1"/>
</dbReference>
<evidence type="ECO:0000256" key="1">
    <source>
        <dbReference type="ARBA" id="ARBA00004508"/>
    </source>
</evidence>
<dbReference type="STRING" id="210143.A0A1R3IMW9"/>
<dbReference type="GO" id="GO:0004659">
    <property type="term" value="F:prenyltransferase activity"/>
    <property type="evidence" value="ECO:0007669"/>
    <property type="project" value="InterPro"/>
</dbReference>
<evidence type="ECO:0000256" key="7">
    <source>
        <dbReference type="ARBA" id="ARBA00022946"/>
    </source>
</evidence>
<comment type="subcellular location">
    <subcellularLocation>
        <location evidence="1">Plastid</location>
        <location evidence="1">Chloroplast membrane</location>
        <topology evidence="1">Multi-pass membrane protein</topology>
    </subcellularLocation>
</comment>
<keyword evidence="8 10" id="KW-1133">Transmembrane helix</keyword>
<dbReference type="Gene3D" id="1.20.120.1780">
    <property type="entry name" value="UbiA prenyltransferase"/>
    <property type="match status" value="1"/>
</dbReference>
<dbReference type="OMA" id="FYQFIWK"/>
<proteinExistence type="inferred from homology"/>